<organism evidence="2">
    <name type="scientific">Oryza punctata</name>
    <name type="common">Red rice</name>
    <dbReference type="NCBI Taxonomy" id="4537"/>
    <lineage>
        <taxon>Eukaryota</taxon>
        <taxon>Viridiplantae</taxon>
        <taxon>Streptophyta</taxon>
        <taxon>Embryophyta</taxon>
        <taxon>Tracheophyta</taxon>
        <taxon>Spermatophyta</taxon>
        <taxon>Magnoliopsida</taxon>
        <taxon>Liliopsida</taxon>
        <taxon>Poales</taxon>
        <taxon>Poaceae</taxon>
        <taxon>BOP clade</taxon>
        <taxon>Oryzoideae</taxon>
        <taxon>Oryzeae</taxon>
        <taxon>Oryzinae</taxon>
        <taxon>Oryza</taxon>
    </lineage>
</organism>
<dbReference type="Gramene" id="OPUNC04G19260.1">
    <property type="protein sequence ID" value="OPUNC04G19260.1"/>
    <property type="gene ID" value="OPUNC04G19260"/>
</dbReference>
<dbReference type="HOGENOM" id="CLU_2798395_0_0_1"/>
<dbReference type="EnsemblPlants" id="OPUNC04G19260.1">
    <property type="protein sequence ID" value="OPUNC04G19260.1"/>
    <property type="gene ID" value="OPUNC04G19260"/>
</dbReference>
<reference evidence="2" key="1">
    <citation type="submission" date="2015-04" db="UniProtKB">
        <authorList>
            <consortium name="EnsemblPlants"/>
        </authorList>
    </citation>
    <scope>IDENTIFICATION</scope>
</reference>
<name>A0A0E0KTV2_ORYPU</name>
<reference evidence="2" key="2">
    <citation type="submission" date="2018-05" db="EMBL/GenBank/DDBJ databases">
        <title>OpunRS2 (Oryza punctata Reference Sequence Version 2).</title>
        <authorList>
            <person name="Zhang J."/>
            <person name="Kudrna D."/>
            <person name="Lee S."/>
            <person name="Talag J."/>
            <person name="Welchert J."/>
            <person name="Wing R.A."/>
        </authorList>
    </citation>
    <scope>NUCLEOTIDE SEQUENCE [LARGE SCALE GENOMIC DNA]</scope>
</reference>
<sequence length="68" mass="6296">MAADAVPHATDAGSTGHAASPVADAAPHAADATLHATNAGFTADATPLATDAGSASGATVDAGEGRRG</sequence>
<dbReference type="Proteomes" id="UP000026962">
    <property type="component" value="Chromosome 4"/>
</dbReference>
<protein>
    <submittedName>
        <fullName evidence="2">Uncharacterized protein</fullName>
    </submittedName>
</protein>
<dbReference type="AlphaFoldDB" id="A0A0E0KTV2"/>
<evidence type="ECO:0000313" key="2">
    <source>
        <dbReference type="EnsemblPlants" id="OPUNC04G19260.1"/>
    </source>
</evidence>
<evidence type="ECO:0000256" key="1">
    <source>
        <dbReference type="SAM" id="MobiDB-lite"/>
    </source>
</evidence>
<feature type="region of interest" description="Disordered" evidence="1">
    <location>
        <begin position="46"/>
        <end position="68"/>
    </location>
</feature>
<evidence type="ECO:0000313" key="3">
    <source>
        <dbReference type="Proteomes" id="UP000026962"/>
    </source>
</evidence>
<feature type="region of interest" description="Disordered" evidence="1">
    <location>
        <begin position="1"/>
        <end position="26"/>
    </location>
</feature>
<accession>A0A0E0KTV2</accession>
<keyword evidence="3" id="KW-1185">Reference proteome</keyword>
<proteinExistence type="predicted"/>